<dbReference type="InterPro" id="IPR004556">
    <property type="entry name" value="HemK-like"/>
</dbReference>
<dbReference type="NCBIfam" id="TIGR00536">
    <property type="entry name" value="hemK_fam"/>
    <property type="match status" value="1"/>
</dbReference>
<accession>A0A3S1A681</accession>
<evidence type="ECO:0000256" key="1">
    <source>
        <dbReference type="ARBA" id="ARBA00022603"/>
    </source>
</evidence>
<feature type="domain" description="Methyltransferase small" evidence="6">
    <location>
        <begin position="111"/>
        <end position="196"/>
    </location>
</feature>
<feature type="binding site" evidence="5">
    <location>
        <position position="190"/>
    </location>
    <ligand>
        <name>S-adenosyl-L-methionine</name>
        <dbReference type="ChEBI" id="CHEBI:59789"/>
    </ligand>
</feature>
<gene>
    <name evidence="5 8" type="primary">prmC</name>
    <name evidence="8" type="ORF">EJP67_26305</name>
</gene>
<dbReference type="AlphaFoldDB" id="A0A3S1A681"/>
<dbReference type="Gene3D" id="1.10.8.10">
    <property type="entry name" value="DNA helicase RuvA subunit, C-terminal domain"/>
    <property type="match status" value="1"/>
</dbReference>
<evidence type="ECO:0000256" key="2">
    <source>
        <dbReference type="ARBA" id="ARBA00022679"/>
    </source>
</evidence>
<dbReference type="Pfam" id="PF05175">
    <property type="entry name" value="MTS"/>
    <property type="match status" value="1"/>
</dbReference>
<proteinExistence type="inferred from homology"/>
<feature type="binding site" evidence="5">
    <location>
        <position position="176"/>
    </location>
    <ligand>
        <name>S-adenosyl-L-methionine</name>
        <dbReference type="ChEBI" id="CHEBI:59789"/>
    </ligand>
</feature>
<evidence type="ECO:0000259" key="7">
    <source>
        <dbReference type="Pfam" id="PF17827"/>
    </source>
</evidence>
<evidence type="ECO:0000313" key="8">
    <source>
        <dbReference type="EMBL" id="RUR70575.1"/>
    </source>
</evidence>
<dbReference type="CDD" id="cd02440">
    <property type="entry name" value="AdoMet_MTases"/>
    <property type="match status" value="1"/>
</dbReference>
<dbReference type="InterPro" id="IPR050320">
    <property type="entry name" value="N5-glutamine_MTase"/>
</dbReference>
<keyword evidence="2 5" id="KW-0808">Transferase</keyword>
<feature type="binding site" evidence="5">
    <location>
        <begin position="126"/>
        <end position="130"/>
    </location>
    <ligand>
        <name>S-adenosyl-L-methionine</name>
        <dbReference type="ChEBI" id="CHEBI:59789"/>
    </ligand>
</feature>
<name>A0A3S1A681_9BURK</name>
<evidence type="ECO:0000256" key="5">
    <source>
        <dbReference type="HAMAP-Rule" id="MF_02126"/>
    </source>
</evidence>
<dbReference type="EC" id="2.1.1.297" evidence="5"/>
<dbReference type="InterPro" id="IPR029063">
    <property type="entry name" value="SAM-dependent_MTases_sf"/>
</dbReference>
<dbReference type="FunFam" id="3.40.50.150:FF:000053">
    <property type="entry name" value="Release factor glutamine methyltransferase"/>
    <property type="match status" value="1"/>
</dbReference>
<keyword evidence="3 5" id="KW-0949">S-adenosyl-L-methionine</keyword>
<reference evidence="8 9" key="1">
    <citation type="submission" date="2018-12" db="EMBL/GenBank/DDBJ databases">
        <title>The genome sequences of Variovorax guangxiensis DSM 27352.</title>
        <authorList>
            <person name="Gao J."/>
            <person name="Sun J."/>
        </authorList>
    </citation>
    <scope>NUCLEOTIDE SEQUENCE [LARGE SCALE GENOMIC DNA]</scope>
    <source>
        <strain evidence="8 9">DSM 27352</strain>
    </source>
</reference>
<evidence type="ECO:0000256" key="4">
    <source>
        <dbReference type="ARBA" id="ARBA00048391"/>
    </source>
</evidence>
<organism evidence="8 9">
    <name type="scientific">Variovorax guangxiensis</name>
    <dbReference type="NCBI Taxonomy" id="1775474"/>
    <lineage>
        <taxon>Bacteria</taxon>
        <taxon>Pseudomonadati</taxon>
        <taxon>Pseudomonadota</taxon>
        <taxon>Betaproteobacteria</taxon>
        <taxon>Burkholderiales</taxon>
        <taxon>Comamonadaceae</taxon>
        <taxon>Variovorax</taxon>
    </lineage>
</organism>
<feature type="binding site" evidence="5">
    <location>
        <begin position="190"/>
        <end position="193"/>
    </location>
    <ligand>
        <name>substrate</name>
    </ligand>
</feature>
<dbReference type="NCBIfam" id="TIGR03534">
    <property type="entry name" value="RF_mod_PrmC"/>
    <property type="match status" value="1"/>
</dbReference>
<dbReference type="SUPFAM" id="SSF53335">
    <property type="entry name" value="S-adenosyl-L-methionine-dependent methyltransferases"/>
    <property type="match status" value="1"/>
</dbReference>
<dbReference type="GO" id="GO:0102559">
    <property type="term" value="F:peptide chain release factor N(5)-glutamine methyltransferase activity"/>
    <property type="evidence" value="ECO:0007669"/>
    <property type="project" value="UniProtKB-EC"/>
</dbReference>
<protein>
    <recommendedName>
        <fullName evidence="5">Release factor glutamine methyltransferase</fullName>
        <shortName evidence="5">RF MTase</shortName>
        <ecNumber evidence="5">2.1.1.297</ecNumber>
    </recommendedName>
    <alternativeName>
        <fullName evidence="5">N5-glutamine methyltransferase PrmC</fullName>
    </alternativeName>
    <alternativeName>
        <fullName evidence="5">Protein-(glutamine-N5) MTase PrmC</fullName>
    </alternativeName>
    <alternativeName>
        <fullName evidence="5">Protein-glutamine N-methyltransferase PrmC</fullName>
    </alternativeName>
</protein>
<comment type="function">
    <text evidence="5">Methylates the class 1 translation termination release factors RF1/PrfA and RF2/PrfB on the glutamine residue of the universally conserved GGQ motif.</text>
</comment>
<dbReference type="PANTHER" id="PTHR18895">
    <property type="entry name" value="HEMK METHYLTRANSFERASE"/>
    <property type="match status" value="1"/>
</dbReference>
<dbReference type="Gene3D" id="3.40.50.150">
    <property type="entry name" value="Vaccinia Virus protein VP39"/>
    <property type="match status" value="1"/>
</dbReference>
<dbReference type="PANTHER" id="PTHR18895:SF74">
    <property type="entry name" value="MTRF1L RELEASE FACTOR GLUTAMINE METHYLTRANSFERASE"/>
    <property type="match status" value="1"/>
</dbReference>
<dbReference type="InterPro" id="IPR007848">
    <property type="entry name" value="Small_mtfrase_dom"/>
</dbReference>
<dbReference type="RefSeq" id="WP_126024688.1">
    <property type="nucleotide sequence ID" value="NZ_RXFT01000014.1"/>
</dbReference>
<dbReference type="Proteomes" id="UP000281118">
    <property type="component" value="Unassembled WGS sequence"/>
</dbReference>
<sequence>MSAVENPKPATVAQALAASIALGVDRLDAQLLLLHALGRAPHDRAWLLAHDTDAMPDTAWSALAAQLSRRRAGEPVAYLLGEKEFHGLSLQVDARVLVPRPDTETLVEWALQCLESHAAPRVLDLGTGSGAIALALQHARPDAQVDAVDASADALAVAQANASRLGLPVRFAQADWLDGADAGYTVIASNPPYIAAGDPHLPALRHEPSSALVSGTDGLDDIRRIVQDAPAHLAEGGWLLLEHGHDQAPAVRELLAARGFAEVQSRDDLAGIQRCSGGIWRTVK</sequence>
<dbReference type="GO" id="GO:0032259">
    <property type="term" value="P:methylation"/>
    <property type="evidence" value="ECO:0007669"/>
    <property type="project" value="UniProtKB-KW"/>
</dbReference>
<evidence type="ECO:0000256" key="3">
    <source>
        <dbReference type="ARBA" id="ARBA00022691"/>
    </source>
</evidence>
<dbReference type="GO" id="GO:0003676">
    <property type="term" value="F:nucleic acid binding"/>
    <property type="evidence" value="ECO:0007669"/>
    <property type="project" value="InterPro"/>
</dbReference>
<feature type="domain" description="Release factor glutamine methyltransferase N-terminal" evidence="7">
    <location>
        <begin position="22"/>
        <end position="81"/>
    </location>
</feature>
<dbReference type="Pfam" id="PF17827">
    <property type="entry name" value="PrmC_N"/>
    <property type="match status" value="1"/>
</dbReference>
<comment type="catalytic activity">
    <reaction evidence="4 5">
        <text>L-glutaminyl-[peptide chain release factor] + S-adenosyl-L-methionine = N(5)-methyl-L-glutaminyl-[peptide chain release factor] + S-adenosyl-L-homocysteine + H(+)</text>
        <dbReference type="Rhea" id="RHEA:42896"/>
        <dbReference type="Rhea" id="RHEA-COMP:10271"/>
        <dbReference type="Rhea" id="RHEA-COMP:10272"/>
        <dbReference type="ChEBI" id="CHEBI:15378"/>
        <dbReference type="ChEBI" id="CHEBI:30011"/>
        <dbReference type="ChEBI" id="CHEBI:57856"/>
        <dbReference type="ChEBI" id="CHEBI:59789"/>
        <dbReference type="ChEBI" id="CHEBI:61891"/>
        <dbReference type="EC" id="2.1.1.297"/>
    </reaction>
</comment>
<dbReference type="OrthoDB" id="9800643at2"/>
<comment type="caution">
    <text evidence="8">The sequence shown here is derived from an EMBL/GenBank/DDBJ whole genome shotgun (WGS) entry which is preliminary data.</text>
</comment>
<dbReference type="InterPro" id="IPR002052">
    <property type="entry name" value="DNA_methylase_N6_adenine_CS"/>
</dbReference>
<keyword evidence="1 5" id="KW-0489">Methyltransferase</keyword>
<dbReference type="InterPro" id="IPR019874">
    <property type="entry name" value="RF_methyltr_PrmC"/>
</dbReference>
<dbReference type="HAMAP" id="MF_02126">
    <property type="entry name" value="RF_methyltr_PrmC"/>
    <property type="match status" value="1"/>
</dbReference>
<dbReference type="EMBL" id="RXFT01000014">
    <property type="protein sequence ID" value="RUR70575.1"/>
    <property type="molecule type" value="Genomic_DNA"/>
</dbReference>
<dbReference type="InterPro" id="IPR040758">
    <property type="entry name" value="PrmC_N"/>
</dbReference>
<evidence type="ECO:0000259" key="6">
    <source>
        <dbReference type="Pfam" id="PF05175"/>
    </source>
</evidence>
<evidence type="ECO:0000313" key="9">
    <source>
        <dbReference type="Proteomes" id="UP000281118"/>
    </source>
</evidence>
<feature type="binding site" evidence="5">
    <location>
        <position position="149"/>
    </location>
    <ligand>
        <name>S-adenosyl-L-methionine</name>
        <dbReference type="ChEBI" id="CHEBI:59789"/>
    </ligand>
</feature>
<dbReference type="PROSITE" id="PS00092">
    <property type="entry name" value="N6_MTASE"/>
    <property type="match status" value="1"/>
</dbReference>
<comment type="similarity">
    <text evidence="5">Belongs to the protein N5-glutamine methyltransferase family. PrmC subfamily.</text>
</comment>